<evidence type="ECO:0000313" key="8">
    <source>
        <dbReference type="Proteomes" id="UP001457282"/>
    </source>
</evidence>
<dbReference type="InterPro" id="IPR016035">
    <property type="entry name" value="Acyl_Trfase/lysoPLipase"/>
</dbReference>
<evidence type="ECO:0000259" key="6">
    <source>
        <dbReference type="PROSITE" id="PS51635"/>
    </source>
</evidence>
<comment type="caution">
    <text evidence="7">The sequence shown here is derived from an EMBL/GenBank/DDBJ whole genome shotgun (WGS) entry which is preliminary data.</text>
</comment>
<evidence type="ECO:0000313" key="7">
    <source>
        <dbReference type="EMBL" id="KAK9902895.1"/>
    </source>
</evidence>
<dbReference type="SUPFAM" id="SSF52151">
    <property type="entry name" value="FabD/lysophospholipase-like"/>
    <property type="match status" value="1"/>
</dbReference>
<keyword evidence="8" id="KW-1185">Reference proteome</keyword>
<comment type="caution">
    <text evidence="4">Lacks conserved residue(s) required for the propagation of feature annotation.</text>
</comment>
<sequence length="316" mass="34873">MAISGLAKRKMVTVLSIDGGGIRGIIPGTILGFLESKLQYLDGPSARLADYFDIIAGTSTGGLVTTMLTAPNKDNRPMYEAKDINNFYLEQAPKIFPQKSRNNFLTSIQNVVAPTYLPAHYFEVKDNQGTTRTFDLVDGGIAANNPTMMAISHINREMLKHDSEPMDATRLLVLSLGTGTAKSEGKYSAAAASKWGLINWMFNSGSTPLIDMFSDASSDMVDIHVSTLFQSLNCKDNYIRIQDDNLSGEESSVDIATEKNLKRLVEIGKALLKKPLSRVNLDTGRYEKSEREGTYEDALVDFSKRLVEGRKLRQNN</sequence>
<dbReference type="Pfam" id="PF01734">
    <property type="entry name" value="Patatin"/>
    <property type="match status" value="1"/>
</dbReference>
<feature type="short sequence motif" description="GXSXG" evidence="4">
    <location>
        <begin position="57"/>
        <end position="61"/>
    </location>
</feature>
<dbReference type="PANTHER" id="PTHR32176">
    <property type="entry name" value="XYLOSE ISOMERASE"/>
    <property type="match status" value="1"/>
</dbReference>
<dbReference type="EMBL" id="JBEDUW010000248">
    <property type="protein sequence ID" value="KAK9902895.1"/>
    <property type="molecule type" value="Genomic_DNA"/>
</dbReference>
<feature type="short sequence motif" description="GXGXXG" evidence="4">
    <location>
        <begin position="19"/>
        <end position="24"/>
    </location>
</feature>
<reference evidence="7 8" key="1">
    <citation type="journal article" date="2023" name="G3 (Bethesda)">
        <title>A chromosome-length genome assembly and annotation of blackberry (Rubus argutus, cv. 'Hillquist').</title>
        <authorList>
            <person name="Bruna T."/>
            <person name="Aryal R."/>
            <person name="Dudchenko O."/>
            <person name="Sargent D.J."/>
            <person name="Mead D."/>
            <person name="Buti M."/>
            <person name="Cavallini A."/>
            <person name="Hytonen T."/>
            <person name="Andres J."/>
            <person name="Pham M."/>
            <person name="Weisz D."/>
            <person name="Mascagni F."/>
            <person name="Usai G."/>
            <person name="Natali L."/>
            <person name="Bassil N."/>
            <person name="Fernandez G.E."/>
            <person name="Lomsadze A."/>
            <person name="Armour M."/>
            <person name="Olukolu B."/>
            <person name="Poorten T."/>
            <person name="Britton C."/>
            <person name="Davik J."/>
            <person name="Ashrafi H."/>
            <person name="Aiden E.L."/>
            <person name="Borodovsky M."/>
            <person name="Worthington M."/>
        </authorList>
    </citation>
    <scope>NUCLEOTIDE SEQUENCE [LARGE SCALE GENOMIC DNA]</scope>
    <source>
        <strain evidence="7">PI 553951</strain>
    </source>
</reference>
<keyword evidence="3 4" id="KW-0443">Lipid metabolism</keyword>
<proteinExistence type="inferred from homology"/>
<dbReference type="GO" id="GO:0016042">
    <property type="term" value="P:lipid catabolic process"/>
    <property type="evidence" value="ECO:0007669"/>
    <property type="project" value="UniProtKB-UniRule"/>
</dbReference>
<evidence type="ECO:0000256" key="1">
    <source>
        <dbReference type="ARBA" id="ARBA00010240"/>
    </source>
</evidence>
<keyword evidence="4 5" id="KW-0378">Hydrolase</keyword>
<feature type="active site" description="Proton acceptor" evidence="4">
    <location>
        <position position="215"/>
    </location>
</feature>
<evidence type="ECO:0000256" key="5">
    <source>
        <dbReference type="RuleBase" id="RU361262"/>
    </source>
</evidence>
<evidence type="ECO:0000256" key="2">
    <source>
        <dbReference type="ARBA" id="ARBA00022963"/>
    </source>
</evidence>
<dbReference type="InterPro" id="IPR002641">
    <property type="entry name" value="PNPLA_dom"/>
</dbReference>
<feature type="domain" description="PNPLA" evidence="6">
    <location>
        <begin position="15"/>
        <end position="229"/>
    </location>
</feature>
<dbReference type="AlphaFoldDB" id="A0AAW1VLM1"/>
<accession>A0AAW1VLM1</accession>
<name>A0AAW1VLM1_RUBAR</name>
<dbReference type="Gene3D" id="3.40.1090.10">
    <property type="entry name" value="Cytosolic phospholipase A2 catalytic domain"/>
    <property type="match status" value="2"/>
</dbReference>
<comment type="domain">
    <text evidence="5">The nitrogen atoms of the two glycine residues in the GGXR motif define the oxyanion hole, and stabilize the oxyanion that forms during the nucleophilic attack by the catalytic serine during substrate cleavage.</text>
</comment>
<dbReference type="PROSITE" id="PS51635">
    <property type="entry name" value="PNPLA"/>
    <property type="match status" value="1"/>
</dbReference>
<dbReference type="GO" id="GO:0047372">
    <property type="term" value="F:monoacylglycerol lipase activity"/>
    <property type="evidence" value="ECO:0007669"/>
    <property type="project" value="TreeGrafter"/>
</dbReference>
<dbReference type="EC" id="3.1.1.-" evidence="5"/>
<feature type="active site" description="Nucleophile" evidence="4">
    <location>
        <position position="59"/>
    </location>
</feature>
<dbReference type="GO" id="GO:0004620">
    <property type="term" value="F:phospholipase activity"/>
    <property type="evidence" value="ECO:0007669"/>
    <property type="project" value="TreeGrafter"/>
</dbReference>
<organism evidence="7 8">
    <name type="scientific">Rubus argutus</name>
    <name type="common">Southern blackberry</name>
    <dbReference type="NCBI Taxonomy" id="59490"/>
    <lineage>
        <taxon>Eukaryota</taxon>
        <taxon>Viridiplantae</taxon>
        <taxon>Streptophyta</taxon>
        <taxon>Embryophyta</taxon>
        <taxon>Tracheophyta</taxon>
        <taxon>Spermatophyta</taxon>
        <taxon>Magnoliopsida</taxon>
        <taxon>eudicotyledons</taxon>
        <taxon>Gunneridae</taxon>
        <taxon>Pentapetalae</taxon>
        <taxon>rosids</taxon>
        <taxon>fabids</taxon>
        <taxon>Rosales</taxon>
        <taxon>Rosaceae</taxon>
        <taxon>Rosoideae</taxon>
        <taxon>Rosoideae incertae sedis</taxon>
        <taxon>Rubus</taxon>
    </lineage>
</organism>
<dbReference type="PANTHER" id="PTHR32176:SF99">
    <property type="entry name" value="PATATIN"/>
    <property type="match status" value="1"/>
</dbReference>
<protein>
    <recommendedName>
        <fullName evidence="5">Patatin</fullName>
        <ecNumber evidence="5">3.1.1.-</ecNumber>
    </recommendedName>
</protein>
<evidence type="ECO:0000256" key="3">
    <source>
        <dbReference type="ARBA" id="ARBA00023098"/>
    </source>
</evidence>
<gene>
    <name evidence="7" type="ORF">M0R45_001410</name>
</gene>
<evidence type="ECO:0000256" key="4">
    <source>
        <dbReference type="PROSITE-ProRule" id="PRU01161"/>
    </source>
</evidence>
<dbReference type="Proteomes" id="UP001457282">
    <property type="component" value="Unassembled WGS sequence"/>
</dbReference>
<comment type="function">
    <text evidence="5">Lipolytic acyl hydrolase (LAH).</text>
</comment>
<keyword evidence="2 4" id="KW-0442">Lipid degradation</keyword>
<comment type="similarity">
    <text evidence="1 5">Belongs to the patatin family.</text>
</comment>